<feature type="compositionally biased region" description="Low complexity" evidence="7">
    <location>
        <begin position="76"/>
        <end position="87"/>
    </location>
</feature>
<feature type="active site" description="Proton acceptor" evidence="6">
    <location>
        <position position="134"/>
    </location>
</feature>
<evidence type="ECO:0000256" key="5">
    <source>
        <dbReference type="ARBA" id="ARBA00047925"/>
    </source>
</evidence>
<dbReference type="Pfam" id="PF20143">
    <property type="entry name" value="NAD_kinase_C"/>
    <property type="match status" value="1"/>
</dbReference>
<dbReference type="SUPFAM" id="SSF111331">
    <property type="entry name" value="NAD kinase/diacylglycerol kinase-like"/>
    <property type="match status" value="1"/>
</dbReference>
<keyword evidence="6" id="KW-0067">ATP-binding</keyword>
<dbReference type="EC" id="2.7.1.23" evidence="6"/>
<feature type="binding site" evidence="6">
    <location>
        <position position="334"/>
    </location>
    <ligand>
        <name>NAD(+)</name>
        <dbReference type="ChEBI" id="CHEBI:57540"/>
    </ligand>
</feature>
<keyword evidence="1 6" id="KW-0808">Transferase</keyword>
<comment type="cofactor">
    <cofactor evidence="6">
        <name>a divalent metal cation</name>
        <dbReference type="ChEBI" id="CHEBI:60240"/>
    </cofactor>
</comment>
<dbReference type="GO" id="GO:0006741">
    <property type="term" value="P:NADP+ biosynthetic process"/>
    <property type="evidence" value="ECO:0007669"/>
    <property type="project" value="UniProtKB-UniRule"/>
</dbReference>
<name>V8CCE6_9HELI</name>
<keyword evidence="4 6" id="KW-0520">NAD</keyword>
<dbReference type="Gene3D" id="3.40.50.10330">
    <property type="entry name" value="Probable inorganic polyphosphate/atp-NAD kinase, domain 1"/>
    <property type="match status" value="1"/>
</dbReference>
<evidence type="ECO:0000256" key="1">
    <source>
        <dbReference type="ARBA" id="ARBA00022679"/>
    </source>
</evidence>
<evidence type="ECO:0000256" key="7">
    <source>
        <dbReference type="SAM" id="MobiDB-lite"/>
    </source>
</evidence>
<dbReference type="HOGENOM" id="CLU_008831_0_3_7"/>
<dbReference type="HAMAP" id="MF_00361">
    <property type="entry name" value="NAD_kinase"/>
    <property type="match status" value="1"/>
</dbReference>
<evidence type="ECO:0000256" key="2">
    <source>
        <dbReference type="ARBA" id="ARBA00022777"/>
    </source>
</evidence>
<reference evidence="8 9" key="1">
    <citation type="journal article" date="2014" name="Genome Announc.">
        <title>Draft genome sequences of six enterohepatic helicobacter species isolated from humans and one from rhesus macaques.</title>
        <authorList>
            <person name="Shen Z."/>
            <person name="Sheh A."/>
            <person name="Young S.K."/>
            <person name="Abouelliel A."/>
            <person name="Ward D.V."/>
            <person name="Earl A.M."/>
            <person name="Fox J.G."/>
        </authorList>
    </citation>
    <scope>NUCLEOTIDE SEQUENCE [LARGE SCALE GENOMIC DNA]</scope>
    <source>
        <strain evidence="8 9">MIT 99-5501</strain>
    </source>
</reference>
<dbReference type="GO" id="GO:0003951">
    <property type="term" value="F:NAD+ kinase activity"/>
    <property type="evidence" value="ECO:0007669"/>
    <property type="project" value="UniProtKB-UniRule"/>
</dbReference>
<dbReference type="AlphaFoldDB" id="V8CCE6"/>
<feature type="binding site" evidence="6">
    <location>
        <position position="237"/>
    </location>
    <ligand>
        <name>NAD(+)</name>
        <dbReference type="ChEBI" id="CHEBI:57540"/>
    </ligand>
</feature>
<dbReference type="GO" id="GO:0005737">
    <property type="term" value="C:cytoplasm"/>
    <property type="evidence" value="ECO:0007669"/>
    <property type="project" value="UniProtKB-SubCell"/>
</dbReference>
<dbReference type="InterPro" id="IPR017438">
    <property type="entry name" value="ATP-NAD_kinase_N"/>
</dbReference>
<dbReference type="OrthoDB" id="9774737at2"/>
<dbReference type="PATRIC" id="fig|1357400.3.peg.45"/>
<feature type="binding site" evidence="6">
    <location>
        <begin position="250"/>
        <end position="255"/>
    </location>
    <ligand>
        <name>NAD(+)</name>
        <dbReference type="ChEBI" id="CHEBI:57540"/>
    </ligand>
</feature>
<comment type="caution">
    <text evidence="8">The sequence shown here is derived from an EMBL/GenBank/DDBJ whole genome shotgun (WGS) entry which is preliminary data.</text>
</comment>
<evidence type="ECO:0000313" key="8">
    <source>
        <dbReference type="EMBL" id="ETD24695.1"/>
    </source>
</evidence>
<organism evidence="8 9">
    <name type="scientific">Helicobacter macacae MIT 99-5501</name>
    <dbReference type="NCBI Taxonomy" id="1357400"/>
    <lineage>
        <taxon>Bacteria</taxon>
        <taxon>Pseudomonadati</taxon>
        <taxon>Campylobacterota</taxon>
        <taxon>Epsilonproteobacteria</taxon>
        <taxon>Campylobacterales</taxon>
        <taxon>Helicobacteraceae</taxon>
        <taxon>Helicobacter</taxon>
    </lineage>
</organism>
<evidence type="ECO:0000256" key="4">
    <source>
        <dbReference type="ARBA" id="ARBA00023027"/>
    </source>
</evidence>
<dbReference type="Proteomes" id="UP000018731">
    <property type="component" value="Unassembled WGS sequence"/>
</dbReference>
<evidence type="ECO:0000256" key="3">
    <source>
        <dbReference type="ARBA" id="ARBA00022857"/>
    </source>
</evidence>
<comment type="catalytic activity">
    <reaction evidence="5 6">
        <text>NAD(+) + ATP = ADP + NADP(+) + H(+)</text>
        <dbReference type="Rhea" id="RHEA:18629"/>
        <dbReference type="ChEBI" id="CHEBI:15378"/>
        <dbReference type="ChEBI" id="CHEBI:30616"/>
        <dbReference type="ChEBI" id="CHEBI:57540"/>
        <dbReference type="ChEBI" id="CHEBI:58349"/>
        <dbReference type="ChEBI" id="CHEBI:456216"/>
        <dbReference type="EC" id="2.7.1.23"/>
    </reaction>
</comment>
<dbReference type="Gene3D" id="2.60.200.30">
    <property type="entry name" value="Probable inorganic polyphosphate/atp-NAD kinase, domain 2"/>
    <property type="match status" value="1"/>
</dbReference>
<dbReference type="InterPro" id="IPR016064">
    <property type="entry name" value="NAD/diacylglycerol_kinase_sf"/>
</dbReference>
<proteinExistence type="inferred from homology"/>
<accession>V8CCE6</accession>
<dbReference type="RefSeq" id="WP_023926697.1">
    <property type="nucleotide sequence ID" value="NZ_KI669454.1"/>
</dbReference>
<feature type="compositionally biased region" description="Basic and acidic residues" evidence="7">
    <location>
        <begin position="88"/>
        <end position="97"/>
    </location>
</feature>
<dbReference type="InterPro" id="IPR002504">
    <property type="entry name" value="NADK"/>
</dbReference>
<keyword evidence="3 6" id="KW-0521">NADP</keyword>
<feature type="binding site" evidence="6">
    <location>
        <position position="239"/>
    </location>
    <ligand>
        <name>NAD(+)</name>
        <dbReference type="ChEBI" id="CHEBI:57540"/>
    </ligand>
</feature>
<comment type="function">
    <text evidence="6">Involved in the regulation of the intracellular balance of NAD and NADP, and is a key enzyme in the biosynthesis of NADP. Catalyzes specifically the phosphorylation on 2'-hydroxyl of the adenosine moiety of NAD to yield NADP.</text>
</comment>
<dbReference type="eggNOG" id="COG0061">
    <property type="taxonomic scope" value="Bacteria"/>
</dbReference>
<dbReference type="STRING" id="1357400.HMPREF2086_00027"/>
<dbReference type="GO" id="GO:0051287">
    <property type="term" value="F:NAD binding"/>
    <property type="evidence" value="ECO:0007669"/>
    <property type="project" value="UniProtKB-ARBA"/>
</dbReference>
<keyword evidence="6" id="KW-0963">Cytoplasm</keyword>
<keyword evidence="2 6" id="KW-0418">Kinase</keyword>
<dbReference type="Pfam" id="PF01513">
    <property type="entry name" value="NAD_kinase"/>
    <property type="match status" value="1"/>
</dbReference>
<dbReference type="GO" id="GO:0005524">
    <property type="term" value="F:ATP binding"/>
    <property type="evidence" value="ECO:0007669"/>
    <property type="project" value="UniProtKB-KW"/>
</dbReference>
<keyword evidence="6" id="KW-0547">Nucleotide-binding</keyword>
<comment type="similarity">
    <text evidence="6">Belongs to the NAD kinase family.</text>
</comment>
<dbReference type="GO" id="GO:0019674">
    <property type="term" value="P:NAD+ metabolic process"/>
    <property type="evidence" value="ECO:0007669"/>
    <property type="project" value="InterPro"/>
</dbReference>
<dbReference type="EMBL" id="AZJI01000001">
    <property type="protein sequence ID" value="ETD24695.1"/>
    <property type="molecule type" value="Genomic_DNA"/>
</dbReference>
<dbReference type="PANTHER" id="PTHR20275">
    <property type="entry name" value="NAD KINASE"/>
    <property type="match status" value="1"/>
</dbReference>
<feature type="region of interest" description="Disordered" evidence="7">
    <location>
        <begin position="1"/>
        <end position="20"/>
    </location>
</feature>
<feature type="region of interest" description="Disordered" evidence="7">
    <location>
        <begin position="76"/>
        <end position="108"/>
    </location>
</feature>
<feature type="binding site" evidence="6">
    <location>
        <begin position="209"/>
        <end position="210"/>
    </location>
    <ligand>
        <name>NAD(+)</name>
        <dbReference type="ChEBI" id="CHEBI:57540"/>
    </ligand>
</feature>
<comment type="caution">
    <text evidence="6">Lacks conserved residue(s) required for the propagation of feature annotation.</text>
</comment>
<dbReference type="InterPro" id="IPR017437">
    <property type="entry name" value="ATP-NAD_kinase_PpnK-typ_C"/>
</dbReference>
<feature type="binding site" evidence="6">
    <location>
        <begin position="134"/>
        <end position="135"/>
    </location>
    <ligand>
        <name>NAD(+)</name>
        <dbReference type="ChEBI" id="CHEBI:57540"/>
    </ligand>
</feature>
<comment type="subcellular location">
    <subcellularLocation>
        <location evidence="6">Cytoplasm</location>
    </subcellularLocation>
</comment>
<dbReference type="GO" id="GO:0046872">
    <property type="term" value="F:metal ion binding"/>
    <property type="evidence" value="ECO:0007669"/>
    <property type="project" value="UniProtKB-UniRule"/>
</dbReference>
<protein>
    <recommendedName>
        <fullName evidence="6">NAD kinase</fullName>
        <ecNumber evidence="6">2.7.1.23</ecNumber>
    </recommendedName>
    <alternativeName>
        <fullName evidence="6">ATP-dependent NAD kinase</fullName>
    </alternativeName>
</protein>
<evidence type="ECO:0000313" key="9">
    <source>
        <dbReference type="Proteomes" id="UP000018731"/>
    </source>
</evidence>
<keyword evidence="9" id="KW-1185">Reference proteome</keyword>
<dbReference type="PANTHER" id="PTHR20275:SF0">
    <property type="entry name" value="NAD KINASE"/>
    <property type="match status" value="1"/>
</dbReference>
<sequence>MKNSSQKANPPIKRVALLVRPRSPQLKQKVEDILDTLSASGIQALIERENGEVLGLSSKYELASISEILGVQDFAKPSQQAQKSTQKSSRESTEKSPHKPAKKPKSDFCADFPSHSSLSTFLPKVDALISIGGDGTLISAVHKSVGSRLPIFGINMGHLGFLTAINPSELESFAKDLAQGNYVLDSHKLLEGRIVRPNGEISQPFYALNEILITKKDISGMIHIDAMIEGEFCNSYRADGLIIATPTGSSAYNISAGGSVVHPRCQVLLLTPVCAHSLTQRPMVISDEWELAFRIHSTHISPSKDSAKLIKTGIKTLQNQDIEDIEGMIMIDGQQCASFKKGEVLEVRASTQVNLIQHPNRSYFAILREKFGLGSRI</sequence>
<evidence type="ECO:0000256" key="6">
    <source>
        <dbReference type="HAMAP-Rule" id="MF_00361"/>
    </source>
</evidence>
<gene>
    <name evidence="6" type="primary">nadK</name>
    <name evidence="8" type="ORF">HMPREF2086_00027</name>
</gene>